<evidence type="ECO:0000313" key="2">
    <source>
        <dbReference type="EMBL" id="KAG2223634.1"/>
    </source>
</evidence>
<keyword evidence="3" id="KW-1185">Reference proteome</keyword>
<reference evidence="2 3" key="1">
    <citation type="submission" date="2020-12" db="EMBL/GenBank/DDBJ databases">
        <title>Metabolic potential, ecology and presence of endohyphal bacteria is reflected in genomic diversity of Mucoromycotina.</title>
        <authorList>
            <person name="Muszewska A."/>
            <person name="Okrasinska A."/>
            <person name="Steczkiewicz K."/>
            <person name="Drgas O."/>
            <person name="Orlowska M."/>
            <person name="Perlinska-Lenart U."/>
            <person name="Aleksandrzak-Piekarczyk T."/>
            <person name="Szatraj K."/>
            <person name="Zielenkiewicz U."/>
            <person name="Pilsyk S."/>
            <person name="Malc E."/>
            <person name="Mieczkowski P."/>
            <person name="Kruszewska J.S."/>
            <person name="Biernat P."/>
            <person name="Pawlowska J."/>
        </authorList>
    </citation>
    <scope>NUCLEOTIDE SEQUENCE [LARGE SCALE GENOMIC DNA]</scope>
    <source>
        <strain evidence="2 3">CBS 142.35</strain>
    </source>
</reference>
<evidence type="ECO:0000313" key="3">
    <source>
        <dbReference type="Proteomes" id="UP000646827"/>
    </source>
</evidence>
<dbReference type="Proteomes" id="UP000646827">
    <property type="component" value="Unassembled WGS sequence"/>
</dbReference>
<feature type="region of interest" description="Disordered" evidence="1">
    <location>
        <begin position="96"/>
        <end position="156"/>
    </location>
</feature>
<accession>A0A8H7S4X3</accession>
<sequence>MNSYHKEIVEYITNLHNNNKPITLLQFVKDKSELIVENTRMNQYHDIPGVWTSRLGKALQDTNLKLTITKKSPDWGPVNISILRNIAKSQITSNSTVDTNINNNNNNNTNESNSNSSSKKSDGASGSHINSSNISNSESSSSISSKRSSSSSKSNSFKLTPEAIKTFKSKHASFIPDKKWILSSGRCVEDVMLEYGQKLSHEHPVHSYILCVDDSNWKNVFTEEEMTELLNEGNPCLPVLNENVRSILKEFKEAGKKTSQETLEEDKLDTNMLDSLIKTAHKLGPFDPRTQYEQFWVLSAMNQLLGYYANNLMTTMGSNISELDLVARYWSVFDRSFDDVKVITTRDRSCEATSIRINEGRRVDGVSEIKHKKPSIRPDLLLIRKEVEYGCSELGKIDDTVPTRKEIAETELHCPKTMKDIFDRAVYLAKNNKDMIRKLRVVCFHQTNRRMKVSIIDCPNGYICRIMQTQEFFIPLTAQLIPSQIIPMIELTLQTKHIVLETARKLEAYQMNNINSTGLKSLQPENNDTIILPSTLTMNSCTSHTNLKKRKTDDDE</sequence>
<gene>
    <name evidence="2" type="ORF">INT45_009993</name>
</gene>
<name>A0A8H7S4X3_9FUNG</name>
<dbReference type="AlphaFoldDB" id="A0A8H7S4X3"/>
<organism evidence="2 3">
    <name type="scientific">Circinella minor</name>
    <dbReference type="NCBI Taxonomy" id="1195481"/>
    <lineage>
        <taxon>Eukaryota</taxon>
        <taxon>Fungi</taxon>
        <taxon>Fungi incertae sedis</taxon>
        <taxon>Mucoromycota</taxon>
        <taxon>Mucoromycotina</taxon>
        <taxon>Mucoromycetes</taxon>
        <taxon>Mucorales</taxon>
        <taxon>Lichtheimiaceae</taxon>
        <taxon>Circinella</taxon>
    </lineage>
</organism>
<protein>
    <submittedName>
        <fullName evidence="2">Uncharacterized protein</fullName>
    </submittedName>
</protein>
<feature type="compositionally biased region" description="Low complexity" evidence="1">
    <location>
        <begin position="96"/>
        <end position="118"/>
    </location>
</feature>
<dbReference type="EMBL" id="JAEPRB010000057">
    <property type="protein sequence ID" value="KAG2223634.1"/>
    <property type="molecule type" value="Genomic_DNA"/>
</dbReference>
<proteinExistence type="predicted"/>
<comment type="caution">
    <text evidence="2">The sequence shown here is derived from an EMBL/GenBank/DDBJ whole genome shotgun (WGS) entry which is preliminary data.</text>
</comment>
<evidence type="ECO:0000256" key="1">
    <source>
        <dbReference type="SAM" id="MobiDB-lite"/>
    </source>
</evidence>
<dbReference type="OrthoDB" id="2256601at2759"/>
<feature type="compositionally biased region" description="Low complexity" evidence="1">
    <location>
        <begin position="125"/>
        <end position="156"/>
    </location>
</feature>